<dbReference type="Gene3D" id="3.40.1170.60">
    <property type="match status" value="1"/>
</dbReference>
<dbReference type="Pfam" id="PF11799">
    <property type="entry name" value="IMS_C"/>
    <property type="match status" value="1"/>
</dbReference>
<dbReference type="FunCoup" id="I6NCQ1">
    <property type="interactions" value="825"/>
</dbReference>
<dbReference type="SUPFAM" id="SSF56672">
    <property type="entry name" value="DNA/RNA polymerases"/>
    <property type="match status" value="1"/>
</dbReference>
<name>I6NCQ1_ERECY</name>
<keyword evidence="20" id="KW-1185">Reference proteome</keyword>
<accession>I6NCQ1</accession>
<dbReference type="SMART" id="SM00292">
    <property type="entry name" value="BRCT"/>
    <property type="match status" value="1"/>
</dbReference>
<evidence type="ECO:0000256" key="7">
    <source>
        <dbReference type="ARBA" id="ARBA00022723"/>
    </source>
</evidence>
<comment type="subcellular location">
    <subcellularLocation>
        <location evidence="1 14">Nucleus</location>
    </subcellularLocation>
</comment>
<evidence type="ECO:0000256" key="1">
    <source>
        <dbReference type="ARBA" id="ARBA00004123"/>
    </source>
</evidence>
<dbReference type="InterPro" id="IPR017961">
    <property type="entry name" value="DNA_pol_Y-fam_little_finger"/>
</dbReference>
<dbReference type="InterPro" id="IPR036420">
    <property type="entry name" value="BRCT_dom_sf"/>
</dbReference>
<comment type="function">
    <text evidence="13">Deoxycytidyl transferase involved in DNA repair. Transfers a dCMP residue from dCTP to the 3'-end of a DNA primer in a template-dependent reaction. May assist in the first step in the bypass of abasic lesions by the insertion of a nucleotide opposite the lesion. Required for normal induction of mutations by physical and chemical agents. Involved in mitochondrial DNA mutagenesis.</text>
</comment>
<dbReference type="GO" id="GO:0042276">
    <property type="term" value="P:error-prone translesion synthesis"/>
    <property type="evidence" value="ECO:0007669"/>
    <property type="project" value="EnsemblFungi"/>
</dbReference>
<dbReference type="FunFam" id="3.30.1490.100:FF:000001">
    <property type="entry name" value="DNA repair protein REV1"/>
    <property type="match status" value="1"/>
</dbReference>
<evidence type="ECO:0000256" key="9">
    <source>
        <dbReference type="ARBA" id="ARBA00022842"/>
    </source>
</evidence>
<dbReference type="GO" id="GO:0003684">
    <property type="term" value="F:damaged DNA binding"/>
    <property type="evidence" value="ECO:0007669"/>
    <property type="project" value="UniProtKB-UniRule"/>
</dbReference>
<keyword evidence="7 15" id="KW-0479">Metal-binding</keyword>
<dbReference type="Gene3D" id="6.10.250.1490">
    <property type="match status" value="1"/>
</dbReference>
<feature type="binding site" evidence="15">
    <location>
        <position position="352"/>
    </location>
    <ligand>
        <name>Mg(2+)</name>
        <dbReference type="ChEBI" id="CHEBI:18420"/>
        <label>1</label>
    </ligand>
</feature>
<dbReference type="HOGENOM" id="CLU_003901_1_0_1"/>
<evidence type="ECO:0000256" key="11">
    <source>
        <dbReference type="ARBA" id="ARBA00023204"/>
    </source>
</evidence>
<feature type="binding site" evidence="15">
    <location>
        <position position="351"/>
    </location>
    <ligand>
        <name>Mg(2+)</name>
        <dbReference type="ChEBI" id="CHEBI:18420"/>
        <label>1</label>
    </ligand>
</feature>
<evidence type="ECO:0000256" key="12">
    <source>
        <dbReference type="ARBA" id="ARBA00023242"/>
    </source>
</evidence>
<dbReference type="GO" id="GO:0046872">
    <property type="term" value="F:metal ion binding"/>
    <property type="evidence" value="ECO:0007669"/>
    <property type="project" value="UniProtKB-KW"/>
</dbReference>
<dbReference type="InterPro" id="IPR012112">
    <property type="entry name" value="REV1"/>
</dbReference>
<dbReference type="GO" id="GO:0070987">
    <property type="term" value="P:error-free translesion synthesis"/>
    <property type="evidence" value="ECO:0007669"/>
    <property type="project" value="EnsemblFungi"/>
</dbReference>
<dbReference type="KEGG" id="erc:Ecym_5052"/>
<evidence type="ECO:0000256" key="2">
    <source>
        <dbReference type="ARBA" id="ARBA00010945"/>
    </source>
</evidence>
<dbReference type="GO" id="GO:0000785">
    <property type="term" value="C:chromatin"/>
    <property type="evidence" value="ECO:0007669"/>
    <property type="project" value="EnsemblFungi"/>
</dbReference>
<dbReference type="Gene3D" id="3.30.70.270">
    <property type="match status" value="1"/>
</dbReference>
<feature type="region of interest" description="Disordered" evidence="16">
    <location>
        <begin position="18"/>
        <end position="43"/>
    </location>
</feature>
<protein>
    <recommendedName>
        <fullName evidence="3 14">DNA repair protein REV1</fullName>
        <ecNumber evidence="14">2.7.7.-</ecNumber>
    </recommendedName>
</protein>
<dbReference type="PROSITE" id="PS50172">
    <property type="entry name" value="BRCT"/>
    <property type="match status" value="1"/>
</dbReference>
<dbReference type="PANTHER" id="PTHR45990:SF1">
    <property type="entry name" value="DNA REPAIR PROTEIN REV1"/>
    <property type="match status" value="1"/>
</dbReference>
<dbReference type="CDD" id="cd17719">
    <property type="entry name" value="BRCT_Rev1"/>
    <property type="match status" value="1"/>
</dbReference>
<keyword evidence="11 14" id="KW-0234">DNA repair</keyword>
<dbReference type="eggNOG" id="KOG2093">
    <property type="taxonomic scope" value="Eukaryota"/>
</dbReference>
<dbReference type="EC" id="2.7.7.-" evidence="14"/>
<dbReference type="GO" id="GO:0005657">
    <property type="term" value="C:replication fork"/>
    <property type="evidence" value="ECO:0007669"/>
    <property type="project" value="EnsemblFungi"/>
</dbReference>
<evidence type="ECO:0000256" key="4">
    <source>
        <dbReference type="ARBA" id="ARBA00022634"/>
    </source>
</evidence>
<evidence type="ECO:0000256" key="14">
    <source>
        <dbReference type="PIRNR" id="PIRNR036573"/>
    </source>
</evidence>
<dbReference type="GeneID" id="11471686"/>
<evidence type="ECO:0000256" key="16">
    <source>
        <dbReference type="SAM" id="MobiDB-lite"/>
    </source>
</evidence>
<comment type="cofactor">
    <cofactor evidence="15">
        <name>Mg(2+)</name>
        <dbReference type="ChEBI" id="CHEBI:18420"/>
    </cofactor>
    <text evidence="15">Binds 2 magnesium ions.</text>
</comment>
<evidence type="ECO:0000256" key="5">
    <source>
        <dbReference type="ARBA" id="ARBA00022679"/>
    </source>
</evidence>
<evidence type="ECO:0000256" key="3">
    <source>
        <dbReference type="ARBA" id="ARBA00020399"/>
    </source>
</evidence>
<dbReference type="SUPFAM" id="SSF100879">
    <property type="entry name" value="Lesion bypass DNA polymerase (Y-family), little finger domain"/>
    <property type="match status" value="1"/>
</dbReference>
<dbReference type="Gene3D" id="3.40.50.10190">
    <property type="entry name" value="BRCT domain"/>
    <property type="match status" value="1"/>
</dbReference>
<dbReference type="FunFam" id="3.40.50.10190:FF:000011">
    <property type="entry name" value="DNA repair protein REV1"/>
    <property type="match status" value="1"/>
</dbReference>
<evidence type="ECO:0000256" key="8">
    <source>
        <dbReference type="ARBA" id="ARBA00022763"/>
    </source>
</evidence>
<dbReference type="GO" id="GO:0017125">
    <property type="term" value="F:deoxycytidyl transferase activity"/>
    <property type="evidence" value="ECO:0007669"/>
    <property type="project" value="EnsemblFungi"/>
</dbReference>
<feature type="domain" description="UmuC" evidence="18">
    <location>
        <begin position="248"/>
        <end position="448"/>
    </location>
</feature>
<dbReference type="InterPro" id="IPR001357">
    <property type="entry name" value="BRCT_dom"/>
</dbReference>
<dbReference type="GO" id="GO:0003887">
    <property type="term" value="F:DNA-directed DNA polymerase activity"/>
    <property type="evidence" value="ECO:0007669"/>
    <property type="project" value="EnsemblFungi"/>
</dbReference>
<dbReference type="GO" id="GO:0005739">
    <property type="term" value="C:mitochondrion"/>
    <property type="evidence" value="ECO:0007669"/>
    <property type="project" value="EnsemblFungi"/>
</dbReference>
<evidence type="ECO:0000313" key="20">
    <source>
        <dbReference type="Proteomes" id="UP000006790"/>
    </source>
</evidence>
<keyword evidence="10 14" id="KW-0238">DNA-binding</keyword>
<dbReference type="Gene3D" id="3.30.1490.100">
    <property type="entry name" value="DNA polymerase, Y-family, little finger domain"/>
    <property type="match status" value="1"/>
</dbReference>
<dbReference type="STRING" id="931890.I6NCQ1"/>
<dbReference type="RefSeq" id="XP_003646660.1">
    <property type="nucleotide sequence ID" value="XM_003646612.1"/>
</dbReference>
<dbReference type="PROSITE" id="PS50173">
    <property type="entry name" value="UMUC"/>
    <property type="match status" value="1"/>
</dbReference>
<keyword evidence="5 14" id="KW-0808">Transferase</keyword>
<dbReference type="OMA" id="PPKYMGM"/>
<evidence type="ECO:0000313" key="19">
    <source>
        <dbReference type="EMBL" id="AET39843.1"/>
    </source>
</evidence>
<keyword evidence="8 14" id="KW-0227">DNA damage</keyword>
<dbReference type="PIRSF" id="PIRSF036573">
    <property type="entry name" value="REV1"/>
    <property type="match status" value="1"/>
</dbReference>
<proteinExistence type="inferred from homology"/>
<dbReference type="Pfam" id="PF16589">
    <property type="entry name" value="BRCT_2"/>
    <property type="match status" value="1"/>
</dbReference>
<sequence length="873" mass="99593">MRHEQWVNEDARENVKLGVDKRGSAFSQEEQEEESKPTTDTCYKGHDEDVRDWRFHGYGEYFDRKRQLQKAQDERLCEEYEELGEKFRRVFEGCKVYINGRTDPDREQLRKEIVLHGGQFVQYLTKKSDVTHIVAQNLSAAKCIEFRNFKVVQPGWIGACVRIGKMLSWREYSVIVRSGDQPFLELPRNIEPQRSVSCKEPGFVEDFFSKSRLHRLSVWKADLHEKFLAKYLYTTPKVNLGLQNRICVFHIDFDCFFATVSAIKYRYQDADSSLPLAVSHGQHNSDVASCNYAARSYGVRNGMWVAEAKKLCPNLVCLPYAFAEYESASNKFYEVLQEFNKFDTVLPISVDEALGVINCNIGVESCEEICVELRKRVVQATGCRVSIGCAPSLVLARLALKRAKPDGYIMCVENTNDELKYPGTSNIYLRTRDDLFEQCMLRDLPGVGRSTAEKLIYDSGYKTTIAEVSKLFSRNDLIKRLGPSTGTKLAAFLQGKDDLESRIIQNPREYLSRKSISAEINWGLRFDSIHEIDSFIDEMVRYLAKRLSEKKLETSQVKLKIMRRSPHAAIEPVKYLGMGECDSYSKSSNLGVPTDNVGIITSEIKACFRILGCPPKDLRGLSVQMFKLSTCRTSKNQQMSLPFAVVKTLSTPSNRSTKPILGPPAKKRKQSYSPAREFFGLYNKSMQKALSHVMSGKLSTTLNDSFLEALPTDIADELRRDHAICKKASTSYLPKKRIGLVEGGYGQRDNCSIHLKSNTLMSPVLFQGLTRPKRIQQLIVPWISETIASNGPNKDDLKLFTSYLDKLCSAGPARLHLIVMIAQLISQQLKIHELHCERRSFQEWEEFLLKVVTIKLNQCRQQDKRNISISFDF</sequence>
<evidence type="ECO:0000256" key="10">
    <source>
        <dbReference type="ARBA" id="ARBA00023125"/>
    </source>
</evidence>
<evidence type="ECO:0000259" key="18">
    <source>
        <dbReference type="PROSITE" id="PS50173"/>
    </source>
</evidence>
<keyword evidence="6 14" id="KW-0548">Nucleotidyltransferase</keyword>
<organism evidence="19 20">
    <name type="scientific">Eremothecium cymbalariae (strain CBS 270.75 / DBVPG 7215 / KCTC 17166 / NRRL Y-17582)</name>
    <name type="common">Yeast</name>
    <dbReference type="NCBI Taxonomy" id="931890"/>
    <lineage>
        <taxon>Eukaryota</taxon>
        <taxon>Fungi</taxon>
        <taxon>Dikarya</taxon>
        <taxon>Ascomycota</taxon>
        <taxon>Saccharomycotina</taxon>
        <taxon>Saccharomycetes</taxon>
        <taxon>Saccharomycetales</taxon>
        <taxon>Saccharomycetaceae</taxon>
        <taxon>Eremothecium</taxon>
    </lineage>
</organism>
<keyword evidence="12 14" id="KW-0539">Nucleus</keyword>
<gene>
    <name evidence="19" type="ordered locus">Ecym_5052</name>
</gene>
<dbReference type="InterPro" id="IPR001126">
    <property type="entry name" value="UmuC"/>
</dbReference>
<evidence type="ECO:0000256" key="15">
    <source>
        <dbReference type="PIRSR" id="PIRSR036573-2"/>
    </source>
</evidence>
<evidence type="ECO:0000256" key="13">
    <source>
        <dbReference type="ARBA" id="ARBA00058985"/>
    </source>
</evidence>
<dbReference type="InterPro" id="IPR043128">
    <property type="entry name" value="Rev_trsase/Diguanyl_cyclase"/>
</dbReference>
<feature type="domain" description="BRCT" evidence="17">
    <location>
        <begin position="86"/>
        <end position="174"/>
    </location>
</feature>
<dbReference type="InterPro" id="IPR036775">
    <property type="entry name" value="DNA_pol_Y-fam_lit_finger_sf"/>
</dbReference>
<dbReference type="EMBL" id="CP002501">
    <property type="protein sequence ID" value="AET39843.1"/>
    <property type="molecule type" value="Genomic_DNA"/>
</dbReference>
<comment type="similarity">
    <text evidence="2 14">Belongs to the DNA polymerase type-Y family.</text>
</comment>
<dbReference type="SUPFAM" id="SSF52113">
    <property type="entry name" value="BRCT domain"/>
    <property type="match status" value="1"/>
</dbReference>
<dbReference type="GO" id="GO:0005634">
    <property type="term" value="C:nucleus"/>
    <property type="evidence" value="ECO:0007669"/>
    <property type="project" value="UniProtKB-SubCell"/>
</dbReference>
<evidence type="ECO:0000256" key="6">
    <source>
        <dbReference type="ARBA" id="ARBA00022695"/>
    </source>
</evidence>
<dbReference type="PANTHER" id="PTHR45990">
    <property type="entry name" value="DNA REPAIR PROTEIN REV1"/>
    <property type="match status" value="1"/>
</dbReference>
<dbReference type="Gene3D" id="1.10.150.20">
    <property type="entry name" value="5' to 3' exonuclease, C-terminal subdomain"/>
    <property type="match status" value="1"/>
</dbReference>
<dbReference type="InParanoid" id="I6NCQ1"/>
<reference evidence="19 20" key="1">
    <citation type="journal article" date="2011" name="G3 (Bethesda)">
        <title>Genome evolution in the Eremothecium clade of the Saccharomyces complex revealed by comparative genomics.</title>
        <authorList>
            <person name="Wendland J."/>
            <person name="Walther A."/>
        </authorList>
    </citation>
    <scope>NUCLEOTIDE SEQUENCE [LARGE SCALE GENOMIC DNA]</scope>
    <source>
        <strain evidence="20">CBS 270.75 / DBVPG 7215 / KCTC 17166 / NRRL Y-17582</strain>
    </source>
</reference>
<dbReference type="Pfam" id="PF00817">
    <property type="entry name" value="IMS"/>
    <property type="match status" value="1"/>
</dbReference>
<keyword evidence="4 14" id="KW-0237">DNA synthesis</keyword>
<dbReference type="OrthoDB" id="427711at2759"/>
<dbReference type="InterPro" id="IPR043502">
    <property type="entry name" value="DNA/RNA_pol_sf"/>
</dbReference>
<dbReference type="Proteomes" id="UP000006790">
    <property type="component" value="Chromosome 5"/>
</dbReference>
<feature type="binding site" evidence="15">
    <location>
        <position position="252"/>
    </location>
    <ligand>
        <name>Mg(2+)</name>
        <dbReference type="ChEBI" id="CHEBI:18420"/>
        <label>1</label>
    </ligand>
</feature>
<dbReference type="GO" id="GO:0006281">
    <property type="term" value="P:DNA repair"/>
    <property type="evidence" value="ECO:0007669"/>
    <property type="project" value="UniProtKB-KW"/>
</dbReference>
<evidence type="ECO:0000259" key="17">
    <source>
        <dbReference type="PROSITE" id="PS50172"/>
    </source>
</evidence>
<keyword evidence="9 15" id="KW-0460">Magnesium</keyword>
<dbReference type="AlphaFoldDB" id="I6NCQ1"/>